<comment type="caution">
    <text evidence="1">The sequence shown here is derived from an EMBL/GenBank/DDBJ whole genome shotgun (WGS) entry which is preliminary data.</text>
</comment>
<keyword evidence="2" id="KW-1185">Reference proteome</keyword>
<organism evidence="1 2">
    <name type="scientific">Xanthomonas cannabis</name>
    <dbReference type="NCBI Taxonomy" id="1885674"/>
    <lineage>
        <taxon>Bacteria</taxon>
        <taxon>Pseudomonadati</taxon>
        <taxon>Pseudomonadota</taxon>
        <taxon>Gammaproteobacteria</taxon>
        <taxon>Lysobacterales</taxon>
        <taxon>Lysobacteraceae</taxon>
        <taxon>Xanthomonas</taxon>
    </lineage>
</organism>
<gene>
    <name evidence="1" type="ORF">FHR60_002720</name>
</gene>
<protein>
    <recommendedName>
        <fullName evidence="3">HipA-like C-terminal domain-containing protein</fullName>
    </recommendedName>
</protein>
<dbReference type="RefSeq" id="WP_184441152.1">
    <property type="nucleotide sequence ID" value="NZ_JACHNS010000004.1"/>
</dbReference>
<name>A0ABR6JMH4_9XANT</name>
<evidence type="ECO:0000313" key="1">
    <source>
        <dbReference type="EMBL" id="MBB4594036.1"/>
    </source>
</evidence>
<reference evidence="1 2" key="1">
    <citation type="submission" date="2020-08" db="EMBL/GenBank/DDBJ databases">
        <title>Studying the diversity of plant-associated saprophytic bacteria and their role in host health and plant-pathogen interactions.</title>
        <authorList>
            <person name="Potnis N."/>
        </authorList>
    </citation>
    <scope>NUCLEOTIDE SEQUENCE [LARGE SCALE GENOMIC DNA]</scope>
    <source>
        <strain evidence="1 2">F16</strain>
    </source>
</reference>
<dbReference type="Proteomes" id="UP000554726">
    <property type="component" value="Unassembled WGS sequence"/>
</dbReference>
<proteinExistence type="predicted"/>
<evidence type="ECO:0008006" key="3">
    <source>
        <dbReference type="Google" id="ProtNLM"/>
    </source>
</evidence>
<evidence type="ECO:0000313" key="2">
    <source>
        <dbReference type="Proteomes" id="UP000554726"/>
    </source>
</evidence>
<sequence length="307" mass="33619">MNLTPLAPIGPDSEQLLVYKSRMVKSRGRWMSLFLLGSSSYRGELALVGEVGVEFTHLASISLSDGTEPIRAFVKIYPFVDGESSRSHRGLVNELVSHFCAEKAQLNVPPRAGLILLEQNQLPASSPVWLLNHPRVLGWWSEDVGHPSLKASWNIQALPEAAKHAALDEIRELLRSNTSTSSIVAFDALLANVDRNLGNLLSDSQSLTLIDHGRALTGPLWLSTDLFPESEYRNVIAQLLGDEVRTLPFRFAVSGAFNNMAGRILPGLDELKRLLSHLIAESDVDAAHDFLRRRGSASSLPGFGVTP</sequence>
<accession>A0ABR6JMH4</accession>
<dbReference type="EMBL" id="JACHNS010000004">
    <property type="protein sequence ID" value="MBB4594036.1"/>
    <property type="molecule type" value="Genomic_DNA"/>
</dbReference>